<dbReference type="Proteomes" id="UP001283361">
    <property type="component" value="Unassembled WGS sequence"/>
</dbReference>
<organism evidence="1 2">
    <name type="scientific">Elysia crispata</name>
    <name type="common">lettuce slug</name>
    <dbReference type="NCBI Taxonomy" id="231223"/>
    <lineage>
        <taxon>Eukaryota</taxon>
        <taxon>Metazoa</taxon>
        <taxon>Spiralia</taxon>
        <taxon>Lophotrochozoa</taxon>
        <taxon>Mollusca</taxon>
        <taxon>Gastropoda</taxon>
        <taxon>Heterobranchia</taxon>
        <taxon>Euthyneura</taxon>
        <taxon>Panpulmonata</taxon>
        <taxon>Sacoglossa</taxon>
        <taxon>Placobranchoidea</taxon>
        <taxon>Plakobranchidae</taxon>
        <taxon>Elysia</taxon>
    </lineage>
</organism>
<protein>
    <submittedName>
        <fullName evidence="1">Uncharacterized protein</fullName>
    </submittedName>
</protein>
<dbReference type="EMBL" id="JAWDGP010002498">
    <property type="protein sequence ID" value="KAK3782500.1"/>
    <property type="molecule type" value="Genomic_DNA"/>
</dbReference>
<accession>A0AAE1A7Q3</accession>
<evidence type="ECO:0000313" key="2">
    <source>
        <dbReference type="Proteomes" id="UP001283361"/>
    </source>
</evidence>
<keyword evidence="2" id="KW-1185">Reference proteome</keyword>
<gene>
    <name evidence="1" type="ORF">RRG08_061730</name>
</gene>
<comment type="caution">
    <text evidence="1">The sequence shown here is derived from an EMBL/GenBank/DDBJ whole genome shotgun (WGS) entry which is preliminary data.</text>
</comment>
<evidence type="ECO:0000313" key="1">
    <source>
        <dbReference type="EMBL" id="KAK3782500.1"/>
    </source>
</evidence>
<sequence>MSHYVRNCSMRLEDSLQQKLFYNVGVQNGGSCSIWSNLNNTGNERYAFAITCELACALRGQQQMKPTKPSFRTSIRDLTTTITKTPRPDLTLEPLISRPWAKALLIELPGSLPCELTLYQQ</sequence>
<reference evidence="1" key="1">
    <citation type="journal article" date="2023" name="G3 (Bethesda)">
        <title>A reference genome for the long-term kleptoplast-retaining sea slug Elysia crispata morphotype clarki.</title>
        <authorList>
            <person name="Eastman K.E."/>
            <person name="Pendleton A.L."/>
            <person name="Shaikh M.A."/>
            <person name="Suttiyut T."/>
            <person name="Ogas R."/>
            <person name="Tomko P."/>
            <person name="Gavelis G."/>
            <person name="Widhalm J.R."/>
            <person name="Wisecaver J.H."/>
        </authorList>
    </citation>
    <scope>NUCLEOTIDE SEQUENCE</scope>
    <source>
        <strain evidence="1">ECLA1</strain>
    </source>
</reference>
<dbReference type="AlphaFoldDB" id="A0AAE1A7Q3"/>
<proteinExistence type="predicted"/>
<name>A0AAE1A7Q3_9GAST</name>